<keyword evidence="2" id="KW-1185">Reference proteome</keyword>
<evidence type="ECO:0000313" key="1">
    <source>
        <dbReference type="EMBL" id="KAG2466257.1"/>
    </source>
</evidence>
<comment type="caution">
    <text evidence="1">The sequence shown here is derived from an EMBL/GenBank/DDBJ whole genome shotgun (WGS) entry which is preliminary data.</text>
</comment>
<feature type="non-terminal residue" evidence="1">
    <location>
        <position position="190"/>
    </location>
</feature>
<accession>A0A8X8BTT3</accession>
<evidence type="ECO:0000313" key="2">
    <source>
        <dbReference type="Proteomes" id="UP000886611"/>
    </source>
</evidence>
<dbReference type="EMBL" id="JAATIS010001721">
    <property type="protein sequence ID" value="KAG2466257.1"/>
    <property type="molecule type" value="Genomic_DNA"/>
</dbReference>
<organism evidence="1 2">
    <name type="scientific">Polypterus senegalus</name>
    <name type="common">Senegal bichir</name>
    <dbReference type="NCBI Taxonomy" id="55291"/>
    <lineage>
        <taxon>Eukaryota</taxon>
        <taxon>Metazoa</taxon>
        <taxon>Chordata</taxon>
        <taxon>Craniata</taxon>
        <taxon>Vertebrata</taxon>
        <taxon>Euteleostomi</taxon>
        <taxon>Actinopterygii</taxon>
        <taxon>Polypteriformes</taxon>
        <taxon>Polypteridae</taxon>
        <taxon>Polypterus</taxon>
    </lineage>
</organism>
<protein>
    <submittedName>
        <fullName evidence="1">CCKAR protein</fullName>
    </submittedName>
</protein>
<feature type="non-terminal residue" evidence="1">
    <location>
        <position position="1"/>
    </location>
</feature>
<dbReference type="AlphaFoldDB" id="A0A8X8BTT3"/>
<dbReference type="Proteomes" id="UP000886611">
    <property type="component" value="Unassembled WGS sequence"/>
</dbReference>
<name>A0A8X8BTT3_POLSE</name>
<reference evidence="1 2" key="1">
    <citation type="journal article" date="2021" name="Cell">
        <title>Tracing the genetic footprints of vertebrate landing in non-teleost ray-finned fishes.</title>
        <authorList>
            <person name="Bi X."/>
            <person name="Wang K."/>
            <person name="Yang L."/>
            <person name="Pan H."/>
            <person name="Jiang H."/>
            <person name="Wei Q."/>
            <person name="Fang M."/>
            <person name="Yu H."/>
            <person name="Zhu C."/>
            <person name="Cai Y."/>
            <person name="He Y."/>
            <person name="Gan X."/>
            <person name="Zeng H."/>
            <person name="Yu D."/>
            <person name="Zhu Y."/>
            <person name="Jiang H."/>
            <person name="Qiu Q."/>
            <person name="Yang H."/>
            <person name="Zhang Y.E."/>
            <person name="Wang W."/>
            <person name="Zhu M."/>
            <person name="He S."/>
            <person name="Zhang G."/>
        </authorList>
    </citation>
    <scope>NUCLEOTIDE SEQUENCE [LARGE SCALE GENOMIC DNA]</scope>
    <source>
        <strain evidence="1">Bchr_013</strain>
    </source>
</reference>
<proteinExistence type="predicted"/>
<gene>
    <name evidence="1" type="primary">Cckar_1</name>
    <name evidence="1" type="ORF">GTO96_0016675</name>
</gene>
<sequence>MLPYPISSSLVPFNRSNNSTGNMCRLTWPSDVIHQSWGRHFKVWSAVSDSCPWPLLIGRRNALFPKLINKCKGPVVQSTNELSGGGEEEENQDEELVAAGENLEPNLDIEPDLSSETEEVTPTIFQNGLVLLHLPRLQTPRTQTGVNEQSDFVRLQHTDSSLEYAFKQARPANDSYYQERNSGGVKTHTL</sequence>